<feature type="binding site" evidence="8">
    <location>
        <begin position="303"/>
        <end position="310"/>
    </location>
    <ligand>
        <name>ATP</name>
        <dbReference type="ChEBI" id="CHEBI:30616"/>
    </ligand>
</feature>
<dbReference type="Pfam" id="PF25369">
    <property type="entry name" value="SH3_VIII-1_N"/>
    <property type="match status" value="1"/>
</dbReference>
<dbReference type="GO" id="GO:0000146">
    <property type="term" value="F:microfilament motor activity"/>
    <property type="evidence" value="ECO:0007669"/>
    <property type="project" value="TreeGrafter"/>
</dbReference>
<dbReference type="Gene3D" id="1.20.58.530">
    <property type="match status" value="1"/>
</dbReference>
<dbReference type="InterPro" id="IPR036961">
    <property type="entry name" value="Kinesin_motor_dom_sf"/>
</dbReference>
<dbReference type="GO" id="GO:0005524">
    <property type="term" value="F:ATP binding"/>
    <property type="evidence" value="ECO:0007669"/>
    <property type="project" value="UniProtKB-UniRule"/>
</dbReference>
<dbReference type="PRINTS" id="PR00193">
    <property type="entry name" value="MYOSINHEAVY"/>
</dbReference>
<evidence type="ECO:0000256" key="3">
    <source>
        <dbReference type="ARBA" id="ARBA00022860"/>
    </source>
</evidence>
<dbReference type="Proteomes" id="UP000298416">
    <property type="component" value="Unassembled WGS sequence"/>
</dbReference>
<feature type="coiled-coil region" evidence="9">
    <location>
        <begin position="894"/>
        <end position="942"/>
    </location>
</feature>
<dbReference type="InterPro" id="IPR004009">
    <property type="entry name" value="SH3_Myosin"/>
</dbReference>
<evidence type="ECO:0000256" key="2">
    <source>
        <dbReference type="ARBA" id="ARBA00022840"/>
    </source>
</evidence>
<dbReference type="InterPro" id="IPR001609">
    <property type="entry name" value="Myosin_head_motor_dom-like"/>
</dbReference>
<dbReference type="SMART" id="SM00242">
    <property type="entry name" value="MYSc"/>
    <property type="match status" value="1"/>
</dbReference>
<dbReference type="Gene3D" id="1.20.5.190">
    <property type="match status" value="1"/>
</dbReference>
<evidence type="ECO:0000256" key="9">
    <source>
        <dbReference type="SAM" id="Coils"/>
    </source>
</evidence>
<keyword evidence="6 8" id="KW-0505">Motor protein</keyword>
<feature type="domain" description="Myosin N-terminal SH3-like" evidence="12">
    <location>
        <begin position="146"/>
        <end position="195"/>
    </location>
</feature>
<dbReference type="GO" id="GO:0005737">
    <property type="term" value="C:cytoplasm"/>
    <property type="evidence" value="ECO:0007669"/>
    <property type="project" value="TreeGrafter"/>
</dbReference>
<name>A0A8X8ZAH9_SALSN</name>
<dbReference type="Gene3D" id="1.10.10.820">
    <property type="match status" value="1"/>
</dbReference>
<feature type="region of interest" description="Actin-binding" evidence="8">
    <location>
        <begin position="659"/>
        <end position="681"/>
    </location>
</feature>
<reference evidence="13" key="2">
    <citation type="submission" date="2020-08" db="EMBL/GenBank/DDBJ databases">
        <title>Plant Genome Project.</title>
        <authorList>
            <person name="Zhang R.-G."/>
        </authorList>
    </citation>
    <scope>NUCLEOTIDE SEQUENCE</scope>
    <source>
        <strain evidence="13">Huo1</strain>
        <tissue evidence="13">Leaf</tissue>
    </source>
</reference>
<dbReference type="Gene3D" id="6.20.240.20">
    <property type="match status" value="1"/>
</dbReference>
<dbReference type="EMBL" id="PNBA02000015">
    <property type="protein sequence ID" value="KAG6397811.1"/>
    <property type="molecule type" value="Genomic_DNA"/>
</dbReference>
<dbReference type="Gene3D" id="3.40.850.10">
    <property type="entry name" value="Kinesin motor domain"/>
    <property type="match status" value="2"/>
</dbReference>
<evidence type="ECO:0000256" key="7">
    <source>
        <dbReference type="ARBA" id="ARBA00023203"/>
    </source>
</evidence>
<dbReference type="Pfam" id="PF00063">
    <property type="entry name" value="Myosin_head"/>
    <property type="match status" value="2"/>
</dbReference>
<keyword evidence="5 8" id="KW-0518">Myosin</keyword>
<dbReference type="SMART" id="SM00015">
    <property type="entry name" value="IQ"/>
    <property type="match status" value="2"/>
</dbReference>
<dbReference type="GO" id="GO:0016459">
    <property type="term" value="C:myosin complex"/>
    <property type="evidence" value="ECO:0007669"/>
    <property type="project" value="UniProtKB-KW"/>
</dbReference>
<dbReference type="InterPro" id="IPR057535">
    <property type="entry name" value="MYO1-3_N_SH3"/>
</dbReference>
<proteinExistence type="inferred from homology"/>
<dbReference type="GO" id="GO:0016020">
    <property type="term" value="C:membrane"/>
    <property type="evidence" value="ECO:0007669"/>
    <property type="project" value="TreeGrafter"/>
</dbReference>
<evidence type="ECO:0000256" key="10">
    <source>
        <dbReference type="SAM" id="MobiDB-lite"/>
    </source>
</evidence>
<evidence type="ECO:0000313" key="14">
    <source>
        <dbReference type="Proteomes" id="UP000298416"/>
    </source>
</evidence>
<dbReference type="GO" id="GO:0007015">
    <property type="term" value="P:actin filament organization"/>
    <property type="evidence" value="ECO:0007669"/>
    <property type="project" value="TreeGrafter"/>
</dbReference>
<keyword evidence="2 8" id="KW-0067">ATP-binding</keyword>
<dbReference type="InterPro" id="IPR027417">
    <property type="entry name" value="P-loop_NTPase"/>
</dbReference>
<feature type="compositionally biased region" description="Basic and acidic residues" evidence="10">
    <location>
        <begin position="1071"/>
        <end position="1095"/>
    </location>
</feature>
<keyword evidence="1 8" id="KW-0547">Nucleotide-binding</keyword>
<dbReference type="PROSITE" id="PS51456">
    <property type="entry name" value="MYOSIN_MOTOR"/>
    <property type="match status" value="1"/>
</dbReference>
<keyword evidence="4 9" id="KW-0175">Coiled coil</keyword>
<evidence type="ECO:0000256" key="6">
    <source>
        <dbReference type="ARBA" id="ARBA00023175"/>
    </source>
</evidence>
<evidence type="ECO:0000256" key="5">
    <source>
        <dbReference type="ARBA" id="ARBA00023123"/>
    </source>
</evidence>
<protein>
    <recommendedName>
        <fullName evidence="15">Myosin V</fullName>
    </recommendedName>
</protein>
<dbReference type="InterPro" id="IPR000048">
    <property type="entry name" value="IQ_motif_EF-hand-BS"/>
</dbReference>
<dbReference type="Pfam" id="PF00612">
    <property type="entry name" value="IQ"/>
    <property type="match status" value="1"/>
</dbReference>
<dbReference type="Gene3D" id="1.20.120.720">
    <property type="entry name" value="Myosin VI head, motor domain, U50 subdomain"/>
    <property type="match status" value="1"/>
</dbReference>
<evidence type="ECO:0000256" key="1">
    <source>
        <dbReference type="ARBA" id="ARBA00022741"/>
    </source>
</evidence>
<evidence type="ECO:0000259" key="12">
    <source>
        <dbReference type="PROSITE" id="PS51844"/>
    </source>
</evidence>
<comment type="similarity">
    <text evidence="8">Belongs to the TRAFAC class myosin-kinesin ATPase superfamily. Myosin family.</text>
</comment>
<dbReference type="GO" id="GO:0030048">
    <property type="term" value="P:actin filament-based movement"/>
    <property type="evidence" value="ECO:0007669"/>
    <property type="project" value="UniProtKB-ARBA"/>
</dbReference>
<dbReference type="PANTHER" id="PTHR13140">
    <property type="entry name" value="MYOSIN"/>
    <property type="match status" value="1"/>
</dbReference>
<evidence type="ECO:0000256" key="4">
    <source>
        <dbReference type="ARBA" id="ARBA00023054"/>
    </source>
</evidence>
<dbReference type="AlphaFoldDB" id="A0A8X8ZAH9"/>
<keyword evidence="3" id="KW-0112">Calmodulin-binding</keyword>
<dbReference type="GO" id="GO:0005516">
    <property type="term" value="F:calmodulin binding"/>
    <property type="evidence" value="ECO:0007669"/>
    <property type="project" value="UniProtKB-KW"/>
</dbReference>
<feature type="region of interest" description="Disordered" evidence="10">
    <location>
        <begin position="1"/>
        <end position="43"/>
    </location>
</feature>
<dbReference type="PANTHER" id="PTHR13140:SF706">
    <property type="entry name" value="DILUTE CLASS UNCONVENTIONAL MYOSIN, ISOFORM C"/>
    <property type="match status" value="1"/>
</dbReference>
<evidence type="ECO:0008006" key="15">
    <source>
        <dbReference type="Google" id="ProtNLM"/>
    </source>
</evidence>
<sequence length="1106" mass="123750">MSSTGTSLEEMLDSLGRRDDQKPNDMPPALPARPTSRTRLPSNRRAALPGIVEAVMELSSLNCANKDDSKGSRWESVGAKTVKKVKQGESHYPMAASDESKSVEMLANPPLGSSFRESERNMDMEYFIKHVGLYAKRLCFTDLEPLSKLLVWCRLLNGPWESGEMKSTSGDEVSVLLTNGTVSTFNKLNIFPANPDILQGVDDLIQLSHLNEPSVLHNIHHRFSHDIVYSKAGPVLVAVNPFKDIQLYGDDFVNGYRQKLLDSPHVYAVADKAYCEMMTGTLQYLKVSNAPYNRHHLVRGVNGESGAGKTETAKLVMQYLAALGGGSNGGIESEFLQTSYILEAFGNAKTTRNNNSSRFGKLIEIHFSDTGKICGAKIQTCRLMLKRACDYTYLNQSDCLEIHGVDDGQNFSTLMEALNIVGISKDDQEQAFEMIAAVLWLGNISFHVIDNENHTEVVANEAVKNAANLIGCGIPELMHALSTHSIQAGKDKVAKKLTLQQEYESDGIDWEKVDFVDNQECLNLFEKKPLGLVSLLDEESNFPKATSLTFAAKLKQHLSANYCFKGDGAGAFTVCHYAGEVSSMAILLESSNRNLSDHGSMFDLVLYDTGEFLEKNRDPLHSEIIQLFSLCNSQLPQLFASKMIPSQKQSVITKFKDQLFKLMQQLESTTPHFVRCIKPNSKKVHGEFEKDLVSEQLRCCGILEVVRISRSGYPTRMTHQEFTRRYGILLPENNICQNPLNTSIAILQKFDIQPEMYQVGYTKLFFRAGQIGALEDVRGETLTGALEIQKCFRRHLAHRSILKLKGGSTALQSSADVRGEIVRREYIALLKLKQQVAEQKMDEAVLQLQSAIRGWMVRRHFSNSQELEESNASEEPDMMISEMQDVLTELPLSAIELQKRLVIAEMTLVKKERENAVLREKLQQYEAKRLECESKMKSMEEMLHNQMASLQMSLAAARQSICADKCSTISEKYCDNESPRFYDCEEASSQNPSASALIKYSSKGTAASTCGDKGGLELAAPQLEPKKHKFVDEVRAVMKIKSVSLVRMSPRDELQNMKNKLGAWKTDIKGKLKDAKPKSQKPGHADGEKVNRKWNDLVPQRRFSLH</sequence>
<keyword evidence="14" id="KW-1185">Reference proteome</keyword>
<evidence type="ECO:0000256" key="8">
    <source>
        <dbReference type="PROSITE-ProRule" id="PRU00782"/>
    </source>
</evidence>
<dbReference type="PROSITE" id="PS50096">
    <property type="entry name" value="IQ"/>
    <property type="match status" value="1"/>
</dbReference>
<gene>
    <name evidence="13" type="ORF">SASPL_139259</name>
</gene>
<dbReference type="PROSITE" id="PS51844">
    <property type="entry name" value="SH3_LIKE"/>
    <property type="match status" value="1"/>
</dbReference>
<reference evidence="13" key="1">
    <citation type="submission" date="2018-01" db="EMBL/GenBank/DDBJ databases">
        <authorList>
            <person name="Mao J.F."/>
        </authorList>
    </citation>
    <scope>NUCLEOTIDE SEQUENCE</scope>
    <source>
        <strain evidence="13">Huo1</strain>
        <tissue evidence="13">Leaf</tissue>
    </source>
</reference>
<organism evidence="13">
    <name type="scientific">Salvia splendens</name>
    <name type="common">Scarlet sage</name>
    <dbReference type="NCBI Taxonomy" id="180675"/>
    <lineage>
        <taxon>Eukaryota</taxon>
        <taxon>Viridiplantae</taxon>
        <taxon>Streptophyta</taxon>
        <taxon>Embryophyta</taxon>
        <taxon>Tracheophyta</taxon>
        <taxon>Spermatophyta</taxon>
        <taxon>Magnoliopsida</taxon>
        <taxon>eudicotyledons</taxon>
        <taxon>Gunneridae</taxon>
        <taxon>Pentapetalae</taxon>
        <taxon>asterids</taxon>
        <taxon>lamiids</taxon>
        <taxon>Lamiales</taxon>
        <taxon>Lamiaceae</taxon>
        <taxon>Nepetoideae</taxon>
        <taxon>Mentheae</taxon>
        <taxon>Salviinae</taxon>
        <taxon>Salvia</taxon>
        <taxon>Salvia subgen. Calosphace</taxon>
        <taxon>core Calosphace</taxon>
    </lineage>
</organism>
<feature type="region of interest" description="Disordered" evidence="10">
    <location>
        <begin position="1071"/>
        <end position="1106"/>
    </location>
</feature>
<evidence type="ECO:0000259" key="11">
    <source>
        <dbReference type="PROSITE" id="PS51456"/>
    </source>
</evidence>
<dbReference type="GO" id="GO:0051015">
    <property type="term" value="F:actin filament binding"/>
    <property type="evidence" value="ECO:0007669"/>
    <property type="project" value="TreeGrafter"/>
</dbReference>
<accession>A0A8X8ZAH9</accession>
<evidence type="ECO:0000313" key="13">
    <source>
        <dbReference type="EMBL" id="KAG6397811.1"/>
    </source>
</evidence>
<comment type="caution">
    <text evidence="13">The sequence shown here is derived from an EMBL/GenBank/DDBJ whole genome shotgun (WGS) entry which is preliminary data.</text>
</comment>
<dbReference type="SUPFAM" id="SSF52540">
    <property type="entry name" value="P-loop containing nucleoside triphosphate hydrolases"/>
    <property type="match status" value="1"/>
</dbReference>
<feature type="domain" description="Myosin motor" evidence="11">
    <location>
        <begin position="199"/>
        <end position="779"/>
    </location>
</feature>
<keyword evidence="7 8" id="KW-0009">Actin-binding</keyword>